<accession>A0A1Q9LBP8</accession>
<dbReference type="RefSeq" id="WP_075978635.1">
    <property type="nucleotide sequence ID" value="NZ_MKQR01000032.1"/>
</dbReference>
<evidence type="ECO:0000313" key="1">
    <source>
        <dbReference type="EMBL" id="OLR89452.1"/>
    </source>
</evidence>
<evidence type="ECO:0008006" key="3">
    <source>
        <dbReference type="Google" id="ProtNLM"/>
    </source>
</evidence>
<reference evidence="1 2" key="1">
    <citation type="submission" date="2016-10" db="EMBL/GenBank/DDBJ databases">
        <title>The Draft Genome Sequence of Actinokineospora bangkokensis 44EHWT reveals the biosynthetic pathway of antifungal compounds Thailandins with unusual extender unit butylmalonyl-CoA.</title>
        <authorList>
            <person name="Greule A."/>
            <person name="Intra B."/>
            <person name="Flemming S."/>
            <person name="Rommel M.G."/>
            <person name="Panbangred W."/>
            <person name="Bechthold A."/>
        </authorList>
    </citation>
    <scope>NUCLEOTIDE SEQUENCE [LARGE SCALE GENOMIC DNA]</scope>
    <source>
        <strain evidence="1 2">44EHW</strain>
    </source>
</reference>
<keyword evidence="2" id="KW-1185">Reference proteome</keyword>
<evidence type="ECO:0000313" key="2">
    <source>
        <dbReference type="Proteomes" id="UP000186040"/>
    </source>
</evidence>
<proteinExistence type="predicted"/>
<name>A0A1Q9LBP8_9PSEU</name>
<gene>
    <name evidence="1" type="ORF">BJP25_05015</name>
</gene>
<comment type="caution">
    <text evidence="1">The sequence shown here is derived from an EMBL/GenBank/DDBJ whole genome shotgun (WGS) entry which is preliminary data.</text>
</comment>
<dbReference type="Proteomes" id="UP000186040">
    <property type="component" value="Unassembled WGS sequence"/>
</dbReference>
<dbReference type="AlphaFoldDB" id="A0A1Q9LBP8"/>
<sequence length="124" mass="11975">MAQLTWIPRALGVATAVYGAAVTARPTLMAKPTGLVNAAGSPSRGVAVLTRSIGVRDVATGLAMALAPAGAPLRAAIAVRVVSDLADAVGFGTGLPGADARRNSALVAGGWAALCGLSALAAGS</sequence>
<protein>
    <recommendedName>
        <fullName evidence="3">DUF4267 domain-containing protein</fullName>
    </recommendedName>
</protein>
<dbReference type="OrthoDB" id="3436761at2"/>
<organism evidence="1 2">
    <name type="scientific">Actinokineospora bangkokensis</name>
    <dbReference type="NCBI Taxonomy" id="1193682"/>
    <lineage>
        <taxon>Bacteria</taxon>
        <taxon>Bacillati</taxon>
        <taxon>Actinomycetota</taxon>
        <taxon>Actinomycetes</taxon>
        <taxon>Pseudonocardiales</taxon>
        <taxon>Pseudonocardiaceae</taxon>
        <taxon>Actinokineospora</taxon>
    </lineage>
</organism>
<dbReference type="STRING" id="1193682.BJP25_05015"/>
<dbReference type="EMBL" id="MKQR01000032">
    <property type="protein sequence ID" value="OLR89452.1"/>
    <property type="molecule type" value="Genomic_DNA"/>
</dbReference>